<organism evidence="2 3">
    <name type="scientific">Thermococcus sibiricus</name>
    <dbReference type="NCBI Taxonomy" id="172049"/>
    <lineage>
        <taxon>Archaea</taxon>
        <taxon>Methanobacteriati</taxon>
        <taxon>Methanobacteriota</taxon>
        <taxon>Thermococci</taxon>
        <taxon>Thermococcales</taxon>
        <taxon>Thermococcaceae</taxon>
        <taxon>Thermococcus</taxon>
    </lineage>
</organism>
<feature type="transmembrane region" description="Helical" evidence="1">
    <location>
        <begin position="32"/>
        <end position="49"/>
    </location>
</feature>
<reference evidence="3" key="1">
    <citation type="journal article" date="2015" name="MBio">
        <title>Genome-Resolved Metagenomic Analysis Reveals Roles for Candidate Phyla and Other Microbial Community Members in Biogeochemical Transformations in Oil Reservoirs.</title>
        <authorList>
            <person name="Hu P."/>
            <person name="Tom L."/>
            <person name="Singh A."/>
            <person name="Thomas B.C."/>
            <person name="Baker B.J."/>
            <person name="Piceno Y.M."/>
            <person name="Andersen G.L."/>
            <person name="Banfield J.F."/>
        </authorList>
    </citation>
    <scope>NUCLEOTIDE SEQUENCE [LARGE SCALE GENOMIC DNA]</scope>
</reference>
<protein>
    <recommendedName>
        <fullName evidence="4">Phosphatidate cytidylyltransferase</fullName>
    </recommendedName>
</protein>
<sequence length="202" mass="22878">MNIAMAVFLAATPILASIYFTRYLGENYAWINRKIIHFSIVPAGLLYYLGQIPREVFAPAAFLFGLGQLIFHIKNDGLKWYQINANYGEVFFAFSAAFVVFFLSKNYATAILLVMAISDGVTGIIRFVYFRKNGYNVKLKKHWTGSLGYFLSALLIVALIFPEISWLSKISWSIILTLAEYQRFLDDNLAVPLVGILIKPLI</sequence>
<keyword evidence="1" id="KW-0472">Membrane</keyword>
<feature type="transmembrane region" description="Helical" evidence="1">
    <location>
        <begin position="85"/>
        <end position="103"/>
    </location>
</feature>
<name>A0A101EK65_9EURY</name>
<evidence type="ECO:0000313" key="2">
    <source>
        <dbReference type="EMBL" id="KUK16889.1"/>
    </source>
</evidence>
<feature type="transmembrane region" description="Helical" evidence="1">
    <location>
        <begin position="56"/>
        <end position="73"/>
    </location>
</feature>
<feature type="transmembrane region" description="Helical" evidence="1">
    <location>
        <begin position="110"/>
        <end position="129"/>
    </location>
</feature>
<feature type="transmembrane region" description="Helical" evidence="1">
    <location>
        <begin position="149"/>
        <end position="167"/>
    </location>
</feature>
<proteinExistence type="predicted"/>
<dbReference type="PATRIC" id="fig|172049.5.peg.1962"/>
<keyword evidence="1" id="KW-1133">Transmembrane helix</keyword>
<evidence type="ECO:0008006" key="4">
    <source>
        <dbReference type="Google" id="ProtNLM"/>
    </source>
</evidence>
<evidence type="ECO:0000313" key="3">
    <source>
        <dbReference type="Proteomes" id="UP000053911"/>
    </source>
</evidence>
<dbReference type="RefSeq" id="WP_283217894.1">
    <property type="nucleotide sequence ID" value="NZ_LGFD01000051.1"/>
</dbReference>
<keyword evidence="1" id="KW-0812">Transmembrane</keyword>
<dbReference type="Proteomes" id="UP000053911">
    <property type="component" value="Unassembled WGS sequence"/>
</dbReference>
<dbReference type="EMBL" id="LGFD01000051">
    <property type="protein sequence ID" value="KUK16889.1"/>
    <property type="molecule type" value="Genomic_DNA"/>
</dbReference>
<accession>A0A101EK65</accession>
<gene>
    <name evidence="2" type="ORF">XD54_1823</name>
</gene>
<evidence type="ECO:0000256" key="1">
    <source>
        <dbReference type="SAM" id="Phobius"/>
    </source>
</evidence>
<comment type="caution">
    <text evidence="2">The sequence shown here is derived from an EMBL/GenBank/DDBJ whole genome shotgun (WGS) entry which is preliminary data.</text>
</comment>
<dbReference type="AlphaFoldDB" id="A0A101EK65"/>